<name>X1RQ28_9ZZZZ</name>
<dbReference type="AlphaFoldDB" id="X1RQ28"/>
<accession>X1RQ28</accession>
<sequence length="48" mass="5390">EVPNSKSGLFINGEVRDIARVRLASGKDLLLFTLNNDSLRLYQLSENL</sequence>
<feature type="non-terminal residue" evidence="1">
    <location>
        <position position="1"/>
    </location>
</feature>
<dbReference type="EMBL" id="BARW01008296">
    <property type="protein sequence ID" value="GAI82842.1"/>
    <property type="molecule type" value="Genomic_DNA"/>
</dbReference>
<evidence type="ECO:0000313" key="1">
    <source>
        <dbReference type="EMBL" id="GAI82842.1"/>
    </source>
</evidence>
<gene>
    <name evidence="1" type="ORF">S12H4_17051</name>
</gene>
<organism evidence="1">
    <name type="scientific">marine sediment metagenome</name>
    <dbReference type="NCBI Taxonomy" id="412755"/>
    <lineage>
        <taxon>unclassified sequences</taxon>
        <taxon>metagenomes</taxon>
        <taxon>ecological metagenomes</taxon>
    </lineage>
</organism>
<proteinExistence type="predicted"/>
<comment type="caution">
    <text evidence="1">The sequence shown here is derived from an EMBL/GenBank/DDBJ whole genome shotgun (WGS) entry which is preliminary data.</text>
</comment>
<reference evidence="1" key="1">
    <citation type="journal article" date="2014" name="Front. Microbiol.">
        <title>High frequency of phylogenetically diverse reductive dehalogenase-homologous genes in deep subseafloor sedimentary metagenomes.</title>
        <authorList>
            <person name="Kawai M."/>
            <person name="Futagami T."/>
            <person name="Toyoda A."/>
            <person name="Takaki Y."/>
            <person name="Nishi S."/>
            <person name="Hori S."/>
            <person name="Arai W."/>
            <person name="Tsubouchi T."/>
            <person name="Morono Y."/>
            <person name="Uchiyama I."/>
            <person name="Ito T."/>
            <person name="Fujiyama A."/>
            <person name="Inagaki F."/>
            <person name="Takami H."/>
        </authorList>
    </citation>
    <scope>NUCLEOTIDE SEQUENCE</scope>
    <source>
        <strain evidence="1">Expedition CK06-06</strain>
    </source>
</reference>
<protein>
    <submittedName>
        <fullName evidence="1">Uncharacterized protein</fullName>
    </submittedName>
</protein>